<comment type="caution">
    <text evidence="4">The sequence shown here is derived from an EMBL/GenBank/DDBJ whole genome shotgun (WGS) entry which is preliminary data.</text>
</comment>
<dbReference type="InterPro" id="IPR000462">
    <property type="entry name" value="CDP-OH_P_trans"/>
</dbReference>
<dbReference type="GO" id="GO:0016020">
    <property type="term" value="C:membrane"/>
    <property type="evidence" value="ECO:0007669"/>
    <property type="project" value="InterPro"/>
</dbReference>
<dbReference type="InterPro" id="IPR043130">
    <property type="entry name" value="CDP-OH_PTrfase_TM_dom"/>
</dbReference>
<dbReference type="Proteomes" id="UP000535437">
    <property type="component" value="Unassembled WGS sequence"/>
</dbReference>
<dbReference type="InterPro" id="IPR048254">
    <property type="entry name" value="CDP_ALCOHOL_P_TRANSF_CS"/>
</dbReference>
<organism evidence="4 5">
    <name type="scientific">Nesterenkonia xinjiangensis</name>
    <dbReference type="NCBI Taxonomy" id="225327"/>
    <lineage>
        <taxon>Bacteria</taxon>
        <taxon>Bacillati</taxon>
        <taxon>Actinomycetota</taxon>
        <taxon>Actinomycetes</taxon>
        <taxon>Micrococcales</taxon>
        <taxon>Micrococcaceae</taxon>
        <taxon>Nesterenkonia</taxon>
    </lineage>
</organism>
<keyword evidence="1 2" id="KW-0808">Transferase</keyword>
<dbReference type="Pfam" id="PF01066">
    <property type="entry name" value="CDP-OH_P_transf"/>
    <property type="match status" value="1"/>
</dbReference>
<keyword evidence="3" id="KW-0812">Transmembrane</keyword>
<dbReference type="PROSITE" id="PS00379">
    <property type="entry name" value="CDP_ALCOHOL_P_TRANSF"/>
    <property type="match status" value="1"/>
</dbReference>
<dbReference type="GO" id="GO:0008654">
    <property type="term" value="P:phospholipid biosynthetic process"/>
    <property type="evidence" value="ECO:0007669"/>
    <property type="project" value="InterPro"/>
</dbReference>
<feature type="transmembrane region" description="Helical" evidence="3">
    <location>
        <begin position="241"/>
        <end position="259"/>
    </location>
</feature>
<keyword evidence="3" id="KW-0472">Membrane</keyword>
<keyword evidence="5" id="KW-1185">Reference proteome</keyword>
<name>A0A7Z0GPR3_9MICC</name>
<accession>A0A7Z0GPR3</accession>
<dbReference type="GO" id="GO:0016780">
    <property type="term" value="F:phosphotransferase activity, for other substituted phosphate groups"/>
    <property type="evidence" value="ECO:0007669"/>
    <property type="project" value="InterPro"/>
</dbReference>
<evidence type="ECO:0000256" key="2">
    <source>
        <dbReference type="RuleBase" id="RU003750"/>
    </source>
</evidence>
<feature type="transmembrane region" description="Helical" evidence="3">
    <location>
        <begin position="161"/>
        <end position="189"/>
    </location>
</feature>
<comment type="similarity">
    <text evidence="2">Belongs to the CDP-alcohol phosphatidyltransferase class-I family.</text>
</comment>
<feature type="transmembrane region" description="Helical" evidence="3">
    <location>
        <begin position="88"/>
        <end position="107"/>
    </location>
</feature>
<protein>
    <submittedName>
        <fullName evidence="4">Phosphatidylglycerophosphate synthase</fullName>
    </submittedName>
</protein>
<gene>
    <name evidence="4" type="ORF">HNR09_002447</name>
</gene>
<evidence type="ECO:0000256" key="3">
    <source>
        <dbReference type="SAM" id="Phobius"/>
    </source>
</evidence>
<sequence length="281" mass="28829">MDLRRRPLLGSAAVIIAAALLLGALLHLDGVLTRLLLSGPEGIEDSVDGLLTPGEGLGVPAVTAGMIAFASCQLHALRGAGRFRLADAVTLLRCMLLGVFTAAAIQATSPAELPTGSGLPLPLILLAAIILLIDGLDGAVARSAGGETPAGGRYDETSDAVVLLVLALTAALAVGWWALLLGLLRPAFAVGGRVRPAWRQPLDPSRRRKICGIAPGVLLLVALAPWPAISAVTSADVELGLRALPVALGLTLVAISFGLDVRRLERASQDQPPNPGTPLPE</sequence>
<feature type="transmembrane region" description="Helical" evidence="3">
    <location>
        <begin position="119"/>
        <end position="141"/>
    </location>
</feature>
<evidence type="ECO:0000313" key="5">
    <source>
        <dbReference type="Proteomes" id="UP000535437"/>
    </source>
</evidence>
<proteinExistence type="inferred from homology"/>
<dbReference type="Gene3D" id="1.20.120.1760">
    <property type="match status" value="1"/>
</dbReference>
<dbReference type="AlphaFoldDB" id="A0A7Z0GPR3"/>
<dbReference type="EMBL" id="JACCFY010000001">
    <property type="protein sequence ID" value="NYJ79036.1"/>
    <property type="molecule type" value="Genomic_DNA"/>
</dbReference>
<keyword evidence="3" id="KW-1133">Transmembrane helix</keyword>
<reference evidence="4 5" key="1">
    <citation type="submission" date="2020-07" db="EMBL/GenBank/DDBJ databases">
        <title>Sequencing the genomes of 1000 actinobacteria strains.</title>
        <authorList>
            <person name="Klenk H.-P."/>
        </authorList>
    </citation>
    <scope>NUCLEOTIDE SEQUENCE [LARGE SCALE GENOMIC DNA]</scope>
    <source>
        <strain evidence="4 5">DSM 15475</strain>
    </source>
</reference>
<evidence type="ECO:0000313" key="4">
    <source>
        <dbReference type="EMBL" id="NYJ79036.1"/>
    </source>
</evidence>
<feature type="transmembrane region" description="Helical" evidence="3">
    <location>
        <begin position="210"/>
        <end position="229"/>
    </location>
</feature>
<dbReference type="RefSeq" id="WP_179542311.1">
    <property type="nucleotide sequence ID" value="NZ_BAAALL010000001.1"/>
</dbReference>
<feature type="transmembrane region" description="Helical" evidence="3">
    <location>
        <begin position="7"/>
        <end position="28"/>
    </location>
</feature>
<evidence type="ECO:0000256" key="1">
    <source>
        <dbReference type="ARBA" id="ARBA00022679"/>
    </source>
</evidence>